<protein>
    <submittedName>
        <fullName evidence="1">Mariner Mos1 transposase</fullName>
    </submittedName>
</protein>
<dbReference type="GO" id="GO:0035861">
    <property type="term" value="C:site of double-strand break"/>
    <property type="evidence" value="ECO:0007669"/>
    <property type="project" value="TreeGrafter"/>
</dbReference>
<dbReference type="GO" id="GO:0031297">
    <property type="term" value="P:replication fork processing"/>
    <property type="evidence" value="ECO:0007669"/>
    <property type="project" value="TreeGrafter"/>
</dbReference>
<keyword evidence="2" id="KW-1185">Reference proteome</keyword>
<dbReference type="InterPro" id="IPR036388">
    <property type="entry name" value="WH-like_DNA-bd_sf"/>
</dbReference>
<dbReference type="InterPro" id="IPR052709">
    <property type="entry name" value="Transposase-MT_Hybrid"/>
</dbReference>
<dbReference type="Gene3D" id="3.30.420.10">
    <property type="entry name" value="Ribonuclease H-like superfamily/Ribonuclease H"/>
    <property type="match status" value="1"/>
</dbReference>
<dbReference type="PANTHER" id="PTHR46060:SF2">
    <property type="entry name" value="HISTONE-LYSINE N-METHYLTRANSFERASE SETMAR"/>
    <property type="match status" value="1"/>
</dbReference>
<proteinExistence type="predicted"/>
<dbReference type="GO" id="GO:0015074">
    <property type="term" value="P:DNA integration"/>
    <property type="evidence" value="ECO:0007669"/>
    <property type="project" value="TreeGrafter"/>
</dbReference>
<dbReference type="GO" id="GO:0042800">
    <property type="term" value="F:histone H3K4 methyltransferase activity"/>
    <property type="evidence" value="ECO:0007669"/>
    <property type="project" value="TreeGrafter"/>
</dbReference>
<dbReference type="OrthoDB" id="616263at2759"/>
<dbReference type="InterPro" id="IPR036397">
    <property type="entry name" value="RNaseH_sf"/>
</dbReference>
<gene>
    <name evidence="1" type="ORF">EVAR_67004_1</name>
</gene>
<dbReference type="EMBL" id="BGZK01002017">
    <property type="protein sequence ID" value="GBP89672.1"/>
    <property type="molecule type" value="Genomic_DNA"/>
</dbReference>
<dbReference type="Pfam" id="PF01359">
    <property type="entry name" value="Transposase_1"/>
    <property type="match status" value="1"/>
</dbReference>
<comment type="caution">
    <text evidence="1">The sequence shown here is derived from an EMBL/GenBank/DDBJ whole genome shotgun (WGS) entry which is preliminary data.</text>
</comment>
<dbReference type="Proteomes" id="UP000299102">
    <property type="component" value="Unassembled WGS sequence"/>
</dbReference>
<dbReference type="GO" id="GO:0006303">
    <property type="term" value="P:double-strand break repair via nonhomologous end joining"/>
    <property type="evidence" value="ECO:0007669"/>
    <property type="project" value="TreeGrafter"/>
</dbReference>
<dbReference type="GO" id="GO:0000014">
    <property type="term" value="F:single-stranded DNA endodeoxyribonuclease activity"/>
    <property type="evidence" value="ECO:0007669"/>
    <property type="project" value="TreeGrafter"/>
</dbReference>
<accession>A0A4C1ZQP1</accession>
<dbReference type="AlphaFoldDB" id="A0A4C1ZQP1"/>
<organism evidence="1 2">
    <name type="scientific">Eumeta variegata</name>
    <name type="common">Bagworm moth</name>
    <name type="synonym">Eumeta japonica</name>
    <dbReference type="NCBI Taxonomy" id="151549"/>
    <lineage>
        <taxon>Eukaryota</taxon>
        <taxon>Metazoa</taxon>
        <taxon>Ecdysozoa</taxon>
        <taxon>Arthropoda</taxon>
        <taxon>Hexapoda</taxon>
        <taxon>Insecta</taxon>
        <taxon>Pterygota</taxon>
        <taxon>Neoptera</taxon>
        <taxon>Endopterygota</taxon>
        <taxon>Lepidoptera</taxon>
        <taxon>Glossata</taxon>
        <taxon>Ditrysia</taxon>
        <taxon>Tineoidea</taxon>
        <taxon>Psychidae</taxon>
        <taxon>Oiketicinae</taxon>
        <taxon>Eumeta</taxon>
    </lineage>
</organism>
<dbReference type="GO" id="GO:0000793">
    <property type="term" value="C:condensed chromosome"/>
    <property type="evidence" value="ECO:0007669"/>
    <property type="project" value="TreeGrafter"/>
</dbReference>
<dbReference type="GO" id="GO:0005634">
    <property type="term" value="C:nucleus"/>
    <property type="evidence" value="ECO:0007669"/>
    <property type="project" value="TreeGrafter"/>
</dbReference>
<dbReference type="InterPro" id="IPR001888">
    <property type="entry name" value="Transposase_1"/>
</dbReference>
<evidence type="ECO:0000313" key="1">
    <source>
        <dbReference type="EMBL" id="GBP89672.1"/>
    </source>
</evidence>
<evidence type="ECO:0000313" key="2">
    <source>
        <dbReference type="Proteomes" id="UP000299102"/>
    </source>
</evidence>
<dbReference type="GO" id="GO:0044547">
    <property type="term" value="F:DNA topoisomerase binding"/>
    <property type="evidence" value="ECO:0007669"/>
    <property type="project" value="TreeGrafter"/>
</dbReference>
<dbReference type="GO" id="GO:0003690">
    <property type="term" value="F:double-stranded DNA binding"/>
    <property type="evidence" value="ECO:0007669"/>
    <property type="project" value="TreeGrafter"/>
</dbReference>
<dbReference type="GO" id="GO:0046975">
    <property type="term" value="F:histone H3K36 methyltransferase activity"/>
    <property type="evidence" value="ECO:0007669"/>
    <property type="project" value="TreeGrafter"/>
</dbReference>
<dbReference type="Gene3D" id="1.10.10.10">
    <property type="entry name" value="Winged helix-like DNA-binding domain superfamily/Winged helix DNA-binding domain"/>
    <property type="match status" value="1"/>
</dbReference>
<dbReference type="GO" id="GO:0044774">
    <property type="term" value="P:mitotic DNA integrity checkpoint signaling"/>
    <property type="evidence" value="ECO:0007669"/>
    <property type="project" value="TreeGrafter"/>
</dbReference>
<reference evidence="1 2" key="1">
    <citation type="journal article" date="2019" name="Commun. Biol.">
        <title>The bagworm genome reveals a unique fibroin gene that provides high tensile strength.</title>
        <authorList>
            <person name="Kono N."/>
            <person name="Nakamura H."/>
            <person name="Ohtoshi R."/>
            <person name="Tomita M."/>
            <person name="Numata K."/>
            <person name="Arakawa K."/>
        </authorList>
    </citation>
    <scope>NUCLEOTIDE SEQUENCE [LARGE SCALE GENOMIC DNA]</scope>
</reference>
<dbReference type="GO" id="GO:0003697">
    <property type="term" value="F:single-stranded DNA binding"/>
    <property type="evidence" value="ECO:0007669"/>
    <property type="project" value="TreeGrafter"/>
</dbReference>
<dbReference type="GO" id="GO:0000729">
    <property type="term" value="P:DNA double-strand break processing"/>
    <property type="evidence" value="ECO:0007669"/>
    <property type="project" value="TreeGrafter"/>
</dbReference>
<name>A0A4C1ZQP1_EUMVA</name>
<sequence>MADMLNVAQQTISDRLKAMGKIQKCEKWVPHELNERQMENRKTLVKFCFKDERKSVLHQLSLAMKNGFILRILNGKSWVNPGQPSASTAKPDRFGKKAMLCVWWDQKGVVYYELLKPGETVNTSRYKQQMIDLNALIENDQEQTRQSNFVTRQCACTQSKIGSGYNQSKLGVATPPAVFTGLGSFRLPFIFIDGTRIG</sequence>
<dbReference type="PANTHER" id="PTHR46060">
    <property type="entry name" value="MARINER MOS1 TRANSPOSASE-LIKE PROTEIN"/>
    <property type="match status" value="1"/>
</dbReference>